<feature type="chain" id="PRO_5009172484" evidence="1">
    <location>
        <begin position="22"/>
        <end position="109"/>
    </location>
</feature>
<organism evidence="2 3">
    <name type="scientific">Enterovibrio norvegicus FF-454</name>
    <dbReference type="NCBI Taxonomy" id="1185651"/>
    <lineage>
        <taxon>Bacteria</taxon>
        <taxon>Pseudomonadati</taxon>
        <taxon>Pseudomonadota</taxon>
        <taxon>Gammaproteobacteria</taxon>
        <taxon>Vibrionales</taxon>
        <taxon>Vibrionaceae</taxon>
        <taxon>Enterovibrio</taxon>
    </lineage>
</organism>
<gene>
    <name evidence="2" type="ORF">A1OK_09060</name>
</gene>
<keyword evidence="3" id="KW-1185">Reference proteome</keyword>
<proteinExistence type="predicted"/>
<reference evidence="2 3" key="1">
    <citation type="journal article" date="2012" name="Science">
        <title>Ecological populations of bacteria act as socially cohesive units of antibiotic production and resistance.</title>
        <authorList>
            <person name="Cordero O.X."/>
            <person name="Wildschutte H."/>
            <person name="Kirkup B."/>
            <person name="Proehl S."/>
            <person name="Ngo L."/>
            <person name="Hussain F."/>
            <person name="Le Roux F."/>
            <person name="Mincer T."/>
            <person name="Polz M.F."/>
        </authorList>
    </citation>
    <scope>NUCLEOTIDE SEQUENCE [LARGE SCALE GENOMIC DNA]</scope>
    <source>
        <strain evidence="2 3">FF-454</strain>
    </source>
</reference>
<keyword evidence="1" id="KW-0732">Signal</keyword>
<evidence type="ECO:0000313" key="2">
    <source>
        <dbReference type="EMBL" id="OEE61495.1"/>
    </source>
</evidence>
<name>A0A1E5C7Q6_9GAMM</name>
<protein>
    <submittedName>
        <fullName evidence="2">Uncharacterized protein</fullName>
    </submittedName>
</protein>
<dbReference type="EMBL" id="AJWN02000046">
    <property type="protein sequence ID" value="OEE61495.1"/>
    <property type="molecule type" value="Genomic_DNA"/>
</dbReference>
<comment type="caution">
    <text evidence="2">The sequence shown here is derived from an EMBL/GenBank/DDBJ whole genome shotgun (WGS) entry which is preliminary data.</text>
</comment>
<dbReference type="RefSeq" id="WP_016959897.1">
    <property type="nucleotide sequence ID" value="NZ_AJWN02000046.1"/>
</dbReference>
<dbReference type="AlphaFoldDB" id="A0A1E5C7Q6"/>
<accession>A0A1E5C7Q6</accession>
<dbReference type="Proteomes" id="UP000095039">
    <property type="component" value="Unassembled WGS sequence"/>
</dbReference>
<sequence length="109" mass="12595">MRYLFVKTLVIGLLATPTVFAEEQESFGEVVTEKNESICKNKFTQELFTQQRIFSSTRNGADNRRIAERKIEAAREKYNLTASYCDAYNELKSFNPENLDRKPGDAQFN</sequence>
<evidence type="ECO:0000256" key="1">
    <source>
        <dbReference type="SAM" id="SignalP"/>
    </source>
</evidence>
<feature type="signal peptide" evidence="1">
    <location>
        <begin position="1"/>
        <end position="21"/>
    </location>
</feature>
<evidence type="ECO:0000313" key="3">
    <source>
        <dbReference type="Proteomes" id="UP000095039"/>
    </source>
</evidence>